<feature type="domain" description="6-phospho-N-acetylmuramidase N-terminal" evidence="2">
    <location>
        <begin position="4"/>
        <end position="231"/>
    </location>
</feature>
<reference evidence="4 5" key="1">
    <citation type="submission" date="2016-10" db="EMBL/GenBank/DDBJ databases">
        <authorList>
            <person name="de Groot N.N."/>
        </authorList>
    </citation>
    <scope>NUCLEOTIDE SEQUENCE [LARGE SCALE GENOMIC DNA]</scope>
    <source>
        <strain evidence="4 5">NLAE-zl-G419</strain>
    </source>
</reference>
<dbReference type="eggNOG" id="COG3589">
    <property type="taxonomic scope" value="Bacteria"/>
</dbReference>
<feature type="domain" description="6-phospho-N-acetylmuramidase C-terminal" evidence="1">
    <location>
        <begin position="243"/>
        <end position="348"/>
    </location>
</feature>
<dbReference type="Gene3D" id="3.20.20.70">
    <property type="entry name" value="Aldolase class I"/>
    <property type="match status" value="1"/>
</dbReference>
<dbReference type="STRING" id="1529.SAMN04487885_1262"/>
<keyword evidence="5" id="KW-1185">Reference proteome</keyword>
<proteinExistence type="predicted"/>
<dbReference type="SUPFAM" id="SSF50891">
    <property type="entry name" value="Cyclophilin-like"/>
    <property type="match status" value="1"/>
</dbReference>
<evidence type="ECO:0000313" key="5">
    <source>
        <dbReference type="Proteomes" id="UP000182135"/>
    </source>
</evidence>
<reference evidence="3 6" key="2">
    <citation type="submission" date="2018-03" db="EMBL/GenBank/DDBJ databases">
        <title>The uncultured portion of the human microbiome is neutrally assembled.</title>
        <authorList>
            <person name="Jeraldo P."/>
            <person name="Boardman L."/>
            <person name="White B.A."/>
            <person name="Nelson H."/>
            <person name="Goldenfeld N."/>
            <person name="Chia N."/>
        </authorList>
    </citation>
    <scope>NUCLEOTIDE SEQUENCE [LARGE SCALE GENOMIC DNA]</scope>
    <source>
        <strain evidence="3">CIM:MAG 903</strain>
    </source>
</reference>
<evidence type="ECO:0000313" key="3">
    <source>
        <dbReference type="EMBL" id="PWL55622.1"/>
    </source>
</evidence>
<dbReference type="InterPro" id="IPR008589">
    <property type="entry name" value="MupG"/>
</dbReference>
<dbReference type="EMBL" id="QAMZ01000005">
    <property type="protein sequence ID" value="PWL55622.1"/>
    <property type="molecule type" value="Genomic_DNA"/>
</dbReference>
<dbReference type="InterPro" id="IPR017853">
    <property type="entry name" value="GH"/>
</dbReference>
<dbReference type="RefSeq" id="WP_027639597.1">
    <property type="nucleotide sequence ID" value="NZ_BAAACD010000039.1"/>
</dbReference>
<dbReference type="PANTHER" id="PTHR38435">
    <property type="match status" value="1"/>
</dbReference>
<sequence>MNNVGISLYLSSGMKKNENIVKKAHKAKVKYAFTSLHIPEENIDNYADEVKEFLNLCAEYDLKIIADIGPRTIEKLGFKSVYELKEKSITHLRVDYGFSLEEIADLSEEFNIVFNASTLLKDDIKALKNITGDLYRFGGCHNFYPKPLTGLSLETVEKINRNLAYNGITTMAFVSGDKEARGPLHEGLPTVESHRCGDVLLNILQLMKDGDTDIVLIGDVDVSDDTWKKIGRLNEGYVALKSTIDDKYSYVKGIIHHDRPDSSEYVIRSQESRTFSCPGEIIDVENSKPRKAGSISIGNKLYKRYSGELEVARVNLNEEERVNIIGSVDDDYIKYLKYIKDGMGFRLED</sequence>
<dbReference type="InterPro" id="IPR043894">
    <property type="entry name" value="MupG_C"/>
</dbReference>
<evidence type="ECO:0000259" key="1">
    <source>
        <dbReference type="Pfam" id="PF05913"/>
    </source>
</evidence>
<protein>
    <submittedName>
        <fullName evidence="3">DUF871 domain-containing protein</fullName>
    </submittedName>
</protein>
<dbReference type="Gene3D" id="2.40.100.10">
    <property type="entry name" value="Cyclophilin-like"/>
    <property type="match status" value="1"/>
</dbReference>
<dbReference type="OrthoDB" id="5809921at2"/>
<evidence type="ECO:0000259" key="2">
    <source>
        <dbReference type="Pfam" id="PF19200"/>
    </source>
</evidence>
<name>A0A1I2P346_9CLOT</name>
<organism evidence="4 5">
    <name type="scientific">Clostridium cadaveris</name>
    <dbReference type="NCBI Taxonomy" id="1529"/>
    <lineage>
        <taxon>Bacteria</taxon>
        <taxon>Bacillati</taxon>
        <taxon>Bacillota</taxon>
        <taxon>Clostridia</taxon>
        <taxon>Eubacteriales</taxon>
        <taxon>Clostridiaceae</taxon>
        <taxon>Clostridium</taxon>
    </lineage>
</organism>
<dbReference type="InterPro" id="IPR029000">
    <property type="entry name" value="Cyclophilin-like_dom_sf"/>
</dbReference>
<dbReference type="InterPro" id="IPR043797">
    <property type="entry name" value="MupG_N"/>
</dbReference>
<evidence type="ECO:0000313" key="6">
    <source>
        <dbReference type="Proteomes" id="UP000246114"/>
    </source>
</evidence>
<dbReference type="Pfam" id="PF05913">
    <property type="entry name" value="MupG_C"/>
    <property type="match status" value="1"/>
</dbReference>
<dbReference type="EMBL" id="FOOE01000026">
    <property type="protein sequence ID" value="SFG10504.1"/>
    <property type="molecule type" value="Genomic_DNA"/>
</dbReference>
<dbReference type="SUPFAM" id="SSF51445">
    <property type="entry name" value="(Trans)glycosidases"/>
    <property type="match status" value="1"/>
</dbReference>
<evidence type="ECO:0000313" key="4">
    <source>
        <dbReference type="EMBL" id="SFG10504.1"/>
    </source>
</evidence>
<dbReference type="Proteomes" id="UP000246114">
    <property type="component" value="Unassembled WGS sequence"/>
</dbReference>
<accession>A0A1I2P346</accession>
<gene>
    <name evidence="3" type="ORF">DBY38_01465</name>
    <name evidence="4" type="ORF">SAMN04487885_1262</name>
</gene>
<dbReference type="InterPro" id="IPR013785">
    <property type="entry name" value="Aldolase_TIM"/>
</dbReference>
<dbReference type="Pfam" id="PF19200">
    <property type="entry name" value="MupG_N"/>
    <property type="match status" value="1"/>
</dbReference>
<dbReference type="AlphaFoldDB" id="A0A1I2P346"/>
<dbReference type="Proteomes" id="UP000182135">
    <property type="component" value="Unassembled WGS sequence"/>
</dbReference>
<dbReference type="PANTHER" id="PTHR38435:SF2">
    <property type="entry name" value="DUF871 DOMAIN-CONTAINING PROTEIN"/>
    <property type="match status" value="1"/>
</dbReference>